<feature type="region of interest" description="Disordered" evidence="1">
    <location>
        <begin position="246"/>
        <end position="265"/>
    </location>
</feature>
<evidence type="ECO:0000313" key="2">
    <source>
        <dbReference type="Proteomes" id="UP000035642"/>
    </source>
</evidence>
<organism evidence="2 3">
    <name type="scientific">Angiostrongylus cantonensis</name>
    <name type="common">Rat lungworm</name>
    <dbReference type="NCBI Taxonomy" id="6313"/>
    <lineage>
        <taxon>Eukaryota</taxon>
        <taxon>Metazoa</taxon>
        <taxon>Ecdysozoa</taxon>
        <taxon>Nematoda</taxon>
        <taxon>Chromadorea</taxon>
        <taxon>Rhabditida</taxon>
        <taxon>Rhabditina</taxon>
        <taxon>Rhabditomorpha</taxon>
        <taxon>Strongyloidea</taxon>
        <taxon>Metastrongylidae</taxon>
        <taxon>Angiostrongylus</taxon>
    </lineage>
</organism>
<accession>A0A0K0DBE2</accession>
<evidence type="ECO:0000313" key="3">
    <source>
        <dbReference type="WBParaSite" id="ACAC_0000773201-mRNA-1"/>
    </source>
</evidence>
<dbReference type="STRING" id="6313.A0A0K0DBE2"/>
<dbReference type="InterPro" id="IPR035940">
    <property type="entry name" value="CAP_sf"/>
</dbReference>
<dbReference type="WBParaSite" id="ACAC_0000773201-mRNA-1">
    <property type="protein sequence ID" value="ACAC_0000773201-mRNA-1"/>
    <property type="gene ID" value="ACAC_0000773201"/>
</dbReference>
<dbReference type="AlphaFoldDB" id="A0A0K0DBE2"/>
<protein>
    <submittedName>
        <fullName evidence="3">Peroxidase</fullName>
    </submittedName>
</protein>
<dbReference type="SUPFAM" id="SSF55797">
    <property type="entry name" value="PR-1-like"/>
    <property type="match status" value="2"/>
</dbReference>
<keyword evidence="2" id="KW-1185">Reference proteome</keyword>
<reference evidence="2" key="1">
    <citation type="submission" date="2012-09" db="EMBL/GenBank/DDBJ databases">
        <authorList>
            <person name="Martin A.A."/>
        </authorList>
    </citation>
    <scope>NUCLEOTIDE SEQUENCE</scope>
</reference>
<dbReference type="Proteomes" id="UP000035642">
    <property type="component" value="Unassembled WGS sequence"/>
</dbReference>
<sequence length="265" mass="28756">MRSSVALGPYEAQTFLPSASNMDKLDVTGTELQSGDNTIAQNLVQNCPQVEGQVPQQFGGNYRFFGQNSSVFDRRFPIQSAMLLWSKIPNVMWPTNDVFNSNAALRIFVNIILANTISVGCSGAMCMDTAAASRVFSSPSLVARGLARNGQYPNENAPPASRMVLTEYDCQAEQVAFNHVRSCDRIPAPPIAGPGHSENIHVLATAATDVLEAIQIAIVLFTNELAASGIPSNTILTPQVAQRTQRTVTRVSKGERSRTEYLHAR</sequence>
<proteinExistence type="predicted"/>
<dbReference type="Gene3D" id="3.40.33.10">
    <property type="entry name" value="CAP"/>
    <property type="match status" value="2"/>
</dbReference>
<name>A0A0K0DBE2_ANGCA</name>
<evidence type="ECO:0000256" key="1">
    <source>
        <dbReference type="SAM" id="MobiDB-lite"/>
    </source>
</evidence>
<reference evidence="3" key="2">
    <citation type="submission" date="2017-02" db="UniProtKB">
        <authorList>
            <consortium name="WormBaseParasite"/>
        </authorList>
    </citation>
    <scope>IDENTIFICATION</scope>
</reference>
<feature type="compositionally biased region" description="Basic and acidic residues" evidence="1">
    <location>
        <begin position="252"/>
        <end position="265"/>
    </location>
</feature>